<dbReference type="InterPro" id="IPR036427">
    <property type="entry name" value="Bromodomain-like_sf"/>
</dbReference>
<dbReference type="Pfam" id="PF00439">
    <property type="entry name" value="Bromodomain"/>
    <property type="match status" value="1"/>
</dbReference>
<dbReference type="GO" id="GO:0004842">
    <property type="term" value="F:ubiquitin-protein transferase activity"/>
    <property type="evidence" value="ECO:0007669"/>
    <property type="project" value="InterPro"/>
</dbReference>
<evidence type="ECO:0000256" key="6">
    <source>
        <dbReference type="ARBA" id="ARBA00022833"/>
    </source>
</evidence>
<evidence type="ECO:0000256" key="3">
    <source>
        <dbReference type="ARBA" id="ARBA00022737"/>
    </source>
</evidence>
<feature type="compositionally biased region" description="Acidic residues" evidence="9">
    <location>
        <begin position="331"/>
        <end position="350"/>
    </location>
</feature>
<dbReference type="PROSITE" id="PS51873">
    <property type="entry name" value="TRIAD"/>
    <property type="match status" value="1"/>
</dbReference>
<evidence type="ECO:0000256" key="9">
    <source>
        <dbReference type="SAM" id="MobiDB-lite"/>
    </source>
</evidence>
<dbReference type="GO" id="GO:0008270">
    <property type="term" value="F:zinc ion binding"/>
    <property type="evidence" value="ECO:0007669"/>
    <property type="project" value="UniProtKB-KW"/>
</dbReference>
<name>A0A4V5N3J4_9PEZI</name>
<evidence type="ECO:0000313" key="13">
    <source>
        <dbReference type="Proteomes" id="UP000308549"/>
    </source>
</evidence>
<keyword evidence="5" id="KW-0833">Ubl conjugation pathway</keyword>
<accession>A0A4V5N3J4</accession>
<feature type="domain" description="RING-type" evidence="11">
    <location>
        <begin position="8"/>
        <end position="328"/>
    </location>
</feature>
<keyword evidence="13" id="KW-1185">Reference proteome</keyword>
<gene>
    <name evidence="12" type="ORF">B0A50_06964</name>
</gene>
<dbReference type="GO" id="GO:0016567">
    <property type="term" value="P:protein ubiquitination"/>
    <property type="evidence" value="ECO:0007669"/>
    <property type="project" value="InterPro"/>
</dbReference>
<comment type="caution">
    <text evidence="12">The sequence shown here is derived from an EMBL/GenBank/DDBJ whole genome shotgun (WGS) entry which is preliminary data.</text>
</comment>
<evidence type="ECO:0000256" key="5">
    <source>
        <dbReference type="ARBA" id="ARBA00022786"/>
    </source>
</evidence>
<keyword evidence="3" id="KW-0677">Repeat</keyword>
<feature type="domain" description="Bromo" evidence="10">
    <location>
        <begin position="139"/>
        <end position="207"/>
    </location>
</feature>
<evidence type="ECO:0000259" key="11">
    <source>
        <dbReference type="PROSITE" id="PS51873"/>
    </source>
</evidence>
<dbReference type="CDD" id="cd04369">
    <property type="entry name" value="Bromodomain"/>
    <property type="match status" value="1"/>
</dbReference>
<evidence type="ECO:0000256" key="4">
    <source>
        <dbReference type="ARBA" id="ARBA00022771"/>
    </source>
</evidence>
<organism evidence="12 13">
    <name type="scientific">Salinomyces thailandicus</name>
    <dbReference type="NCBI Taxonomy" id="706561"/>
    <lineage>
        <taxon>Eukaryota</taxon>
        <taxon>Fungi</taxon>
        <taxon>Dikarya</taxon>
        <taxon>Ascomycota</taxon>
        <taxon>Pezizomycotina</taxon>
        <taxon>Dothideomycetes</taxon>
        <taxon>Dothideomycetidae</taxon>
        <taxon>Mycosphaerellales</taxon>
        <taxon>Teratosphaeriaceae</taxon>
        <taxon>Salinomyces</taxon>
    </lineage>
</organism>
<keyword evidence="6" id="KW-0862">Zinc</keyword>
<dbReference type="InterPro" id="IPR001487">
    <property type="entry name" value="Bromodomain"/>
</dbReference>
<dbReference type="PANTHER" id="PTHR11685">
    <property type="entry name" value="RBR FAMILY RING FINGER AND IBR DOMAIN-CONTAINING"/>
    <property type="match status" value="1"/>
</dbReference>
<keyword evidence="2" id="KW-0479">Metal-binding</keyword>
<evidence type="ECO:0000256" key="8">
    <source>
        <dbReference type="PROSITE-ProRule" id="PRU00035"/>
    </source>
</evidence>
<evidence type="ECO:0000256" key="7">
    <source>
        <dbReference type="ARBA" id="ARBA00023117"/>
    </source>
</evidence>
<dbReference type="CDD" id="cd22584">
    <property type="entry name" value="Rcat_RBR_unk"/>
    <property type="match status" value="1"/>
</dbReference>
<dbReference type="GO" id="GO:0006325">
    <property type="term" value="P:chromatin organization"/>
    <property type="evidence" value="ECO:0007669"/>
    <property type="project" value="UniProtKB-ARBA"/>
</dbReference>
<sequence length="565" mass="62494">MAGNNETPARCCIVCTGEQENNDGLTLIRPCRVCEAEYCQECVAEMFKGATTDASRMPPRCCVLLQIHTALPALTKQEANDYRAGFEEYLSPDKLYCPAPRCSAFISPRVIPPAPPSAPQPTTTSNMYGVLTDVLRKVTAHPAARFFRGDVDISQAPGYTAVVAKHIDLTGVQCHLARYGSTKELTADMRLIVTNARAYNGIDHPISRTAEELFDVYLQEISAYLDKLSVEKAALPACAKLFACPQCHVGICTKCKQIEHGDAVCDSSAQDYELAMLEQLRIRRCPNCKHAIRKMYGCSHIQCRCGAHFCYYCQRSVSACQGDCVEAYESEDEENDDLSDLSGEEPDEVHDEDRKEDNEVVVSAQSSARLRPRTTADPFPFVFAADRNAERRNPERPARSHPPPPQLQPSQPPAPRHPPHSSPTNLDAGGTRRWETSGLDFGDEPDEQEAYDNQIWSCPHDFEPYHQSTRRLGDFSELRMECNRCFTPVTRACGPSSAEGQLVLVKAKKGGGTLRLGLMDDEFTAQAPGVKGEEREGVAWECGGCFLVVCAGCRDFYGEQEAKGW</sequence>
<dbReference type="Proteomes" id="UP000308549">
    <property type="component" value="Unassembled WGS sequence"/>
</dbReference>
<keyword evidence="1" id="KW-0808">Transferase</keyword>
<evidence type="ECO:0000256" key="1">
    <source>
        <dbReference type="ARBA" id="ARBA00022679"/>
    </source>
</evidence>
<protein>
    <recommendedName>
        <fullName evidence="14">RING-type domain-containing protein</fullName>
    </recommendedName>
</protein>
<dbReference type="SMART" id="SM00297">
    <property type="entry name" value="BROMO"/>
    <property type="match status" value="1"/>
</dbReference>
<keyword evidence="7 8" id="KW-0103">Bromodomain</keyword>
<dbReference type="PROSITE" id="PS00633">
    <property type="entry name" value="BROMODOMAIN_1"/>
    <property type="match status" value="1"/>
</dbReference>
<dbReference type="OrthoDB" id="10009520at2759"/>
<dbReference type="SUPFAM" id="SSF47370">
    <property type="entry name" value="Bromodomain"/>
    <property type="match status" value="1"/>
</dbReference>
<feature type="region of interest" description="Disordered" evidence="9">
    <location>
        <begin position="331"/>
        <end position="446"/>
    </location>
</feature>
<evidence type="ECO:0008006" key="14">
    <source>
        <dbReference type="Google" id="ProtNLM"/>
    </source>
</evidence>
<evidence type="ECO:0000259" key="10">
    <source>
        <dbReference type="PROSITE" id="PS50014"/>
    </source>
</evidence>
<dbReference type="SUPFAM" id="SSF57850">
    <property type="entry name" value="RING/U-box"/>
    <property type="match status" value="1"/>
</dbReference>
<dbReference type="InterPro" id="IPR018359">
    <property type="entry name" value="Bromodomain_CS"/>
</dbReference>
<feature type="compositionally biased region" description="Basic and acidic residues" evidence="9">
    <location>
        <begin position="387"/>
        <end position="398"/>
    </location>
</feature>
<dbReference type="Gene3D" id="1.20.920.10">
    <property type="entry name" value="Bromodomain-like"/>
    <property type="match status" value="1"/>
</dbReference>
<feature type="compositionally biased region" description="Pro residues" evidence="9">
    <location>
        <begin position="400"/>
        <end position="416"/>
    </location>
</feature>
<evidence type="ECO:0000256" key="2">
    <source>
        <dbReference type="ARBA" id="ARBA00022723"/>
    </source>
</evidence>
<dbReference type="EMBL" id="NAJL01000050">
    <property type="protein sequence ID" value="TKA23829.1"/>
    <property type="molecule type" value="Genomic_DNA"/>
</dbReference>
<dbReference type="Gene3D" id="1.20.120.1750">
    <property type="match status" value="1"/>
</dbReference>
<dbReference type="InterPro" id="IPR031127">
    <property type="entry name" value="E3_UB_ligase_RBR"/>
</dbReference>
<keyword evidence="4" id="KW-0863">Zinc-finger</keyword>
<proteinExistence type="predicted"/>
<reference evidence="12 13" key="1">
    <citation type="submission" date="2017-03" db="EMBL/GenBank/DDBJ databases">
        <title>Genomes of endolithic fungi from Antarctica.</title>
        <authorList>
            <person name="Coleine C."/>
            <person name="Masonjones S."/>
            <person name="Stajich J.E."/>
        </authorList>
    </citation>
    <scope>NUCLEOTIDE SEQUENCE [LARGE SCALE GENOMIC DNA]</scope>
    <source>
        <strain evidence="12 13">CCFEE 6315</strain>
    </source>
</reference>
<dbReference type="InterPro" id="IPR044066">
    <property type="entry name" value="TRIAD_supradom"/>
</dbReference>
<evidence type="ECO:0000313" key="12">
    <source>
        <dbReference type="EMBL" id="TKA23829.1"/>
    </source>
</evidence>
<dbReference type="PROSITE" id="PS50014">
    <property type="entry name" value="BROMODOMAIN_2"/>
    <property type="match status" value="1"/>
</dbReference>
<dbReference type="AlphaFoldDB" id="A0A4V5N3J4"/>